<dbReference type="InterPro" id="IPR002104">
    <property type="entry name" value="Integrase_catalytic"/>
</dbReference>
<keyword evidence="3" id="KW-0238">DNA-binding</keyword>
<evidence type="ECO:0000259" key="5">
    <source>
        <dbReference type="PROSITE" id="PS51898"/>
    </source>
</evidence>
<gene>
    <name evidence="7" type="ORF">HMPREF1062_01768</name>
    <name evidence="6" type="ORF">HMPREF1062_02345</name>
</gene>
<reference evidence="6 8" key="1">
    <citation type="submission" date="2012-02" db="EMBL/GenBank/DDBJ databases">
        <title>The Genome Sequence of Bacteroides cellulosilyticus CL02T12C19.</title>
        <authorList>
            <consortium name="The Broad Institute Genome Sequencing Platform"/>
            <person name="Earl A."/>
            <person name="Ward D."/>
            <person name="Feldgarden M."/>
            <person name="Gevers D."/>
            <person name="Zitomersky N.L."/>
            <person name="Coyne M.J."/>
            <person name="Comstock L.E."/>
            <person name="Young S.K."/>
            <person name="Zeng Q."/>
            <person name="Gargeya S."/>
            <person name="Fitzgerald M."/>
            <person name="Haas B."/>
            <person name="Abouelleil A."/>
            <person name="Alvarado L."/>
            <person name="Arachchi H.M."/>
            <person name="Berlin A."/>
            <person name="Chapman S.B."/>
            <person name="Gearin G."/>
            <person name="Goldberg J."/>
            <person name="Griggs A."/>
            <person name="Gujja S."/>
            <person name="Hansen M."/>
            <person name="Heiman D."/>
            <person name="Howarth C."/>
            <person name="Larimer J."/>
            <person name="Lui A."/>
            <person name="MacDonald P.J.P."/>
            <person name="McCowen C."/>
            <person name="Montmayeur A."/>
            <person name="Murphy C."/>
            <person name="Neiman D."/>
            <person name="Pearson M."/>
            <person name="Priest M."/>
            <person name="Roberts A."/>
            <person name="Saif S."/>
            <person name="Shea T."/>
            <person name="Sisk P."/>
            <person name="Stolte C."/>
            <person name="Sykes S."/>
            <person name="Wortman J."/>
            <person name="Nusbaum C."/>
            <person name="Birren B."/>
        </authorList>
    </citation>
    <scope>NUCLEOTIDE SEQUENCE [LARGE SCALE GENOMIC DNA]</scope>
    <source>
        <strain evidence="6 8">CL02T12C19</strain>
    </source>
</reference>
<proteinExistence type="inferred from homology"/>
<dbReference type="AlphaFoldDB" id="I9QR73"/>
<dbReference type="GO" id="GO:0003677">
    <property type="term" value="F:DNA binding"/>
    <property type="evidence" value="ECO:0007669"/>
    <property type="project" value="UniProtKB-KW"/>
</dbReference>
<name>I9QR73_9BACE</name>
<dbReference type="HOGENOM" id="CLU_027562_9_5_10"/>
<dbReference type="PATRIC" id="fig|997874.3.peg.1802"/>
<protein>
    <recommendedName>
        <fullName evidence="5">Tyr recombinase domain-containing protein</fullName>
    </recommendedName>
</protein>
<comment type="similarity">
    <text evidence="1">Belongs to the 'phage' integrase family.</text>
</comment>
<dbReference type="PANTHER" id="PTHR30349:SF64">
    <property type="entry name" value="PROPHAGE INTEGRASE INTD-RELATED"/>
    <property type="match status" value="1"/>
</dbReference>
<sequence length="324" mass="37286">MRDSFFLLNFSGDITNVPLNTSITMANIVQRACFSIPEFEQRYEKFSKELQVRQYSPGSISAYCHKLSAICLHFRKLPESLTEDDCRDYFSMLLSRSPSPGLSYFKHTVYGLRCYRKMMGLSSFTVPLPSIRKDKKLPIVLSQEEIRRLLSVTSSIRSKAIFSLIYSCGLRMSELINLRLYQIDNERMQVFVYQGKGKKDRYVPLSSNVQIVLKRYLEAYDPCMYLFNDSPGKPVTEQEVRYLFRDAVRTAGILKPCTLHTLRHSYATHLLEMGENILRIRDLLGHANIKTTMIYLHLASLPEGGKAFSPLDRLFPTGIQKSAE</sequence>
<evidence type="ECO:0000256" key="4">
    <source>
        <dbReference type="ARBA" id="ARBA00023172"/>
    </source>
</evidence>
<dbReference type="GO" id="GO:0006310">
    <property type="term" value="P:DNA recombination"/>
    <property type="evidence" value="ECO:0007669"/>
    <property type="project" value="UniProtKB-KW"/>
</dbReference>
<evidence type="ECO:0000256" key="3">
    <source>
        <dbReference type="ARBA" id="ARBA00023125"/>
    </source>
</evidence>
<dbReference type="PROSITE" id="PS51898">
    <property type="entry name" value="TYR_RECOMBINASE"/>
    <property type="match status" value="1"/>
</dbReference>
<dbReference type="GO" id="GO:0015074">
    <property type="term" value="P:DNA integration"/>
    <property type="evidence" value="ECO:0007669"/>
    <property type="project" value="UniProtKB-KW"/>
</dbReference>
<evidence type="ECO:0000256" key="2">
    <source>
        <dbReference type="ARBA" id="ARBA00022908"/>
    </source>
</evidence>
<organism evidence="6 8">
    <name type="scientific">Bacteroides cellulosilyticus CL02T12C19</name>
    <dbReference type="NCBI Taxonomy" id="997874"/>
    <lineage>
        <taxon>Bacteria</taxon>
        <taxon>Pseudomonadati</taxon>
        <taxon>Bacteroidota</taxon>
        <taxon>Bacteroidia</taxon>
        <taxon>Bacteroidales</taxon>
        <taxon>Bacteroidaceae</taxon>
        <taxon>Bacteroides</taxon>
    </lineage>
</organism>
<dbReference type="EMBL" id="AGXG01000052">
    <property type="protein sequence ID" value="EIY31918.1"/>
    <property type="molecule type" value="Genomic_DNA"/>
</dbReference>
<dbReference type="EMBL" id="AGXG01000037">
    <property type="protein sequence ID" value="EIY33570.1"/>
    <property type="molecule type" value="Genomic_DNA"/>
</dbReference>
<dbReference type="OrthoDB" id="9801717at2"/>
<evidence type="ECO:0000313" key="8">
    <source>
        <dbReference type="Proteomes" id="UP000003741"/>
    </source>
</evidence>
<dbReference type="InterPro" id="IPR004107">
    <property type="entry name" value="Integrase_SAM-like_N"/>
</dbReference>
<dbReference type="InterPro" id="IPR010998">
    <property type="entry name" value="Integrase_recombinase_N"/>
</dbReference>
<accession>I9QR73</accession>
<keyword evidence="4" id="KW-0233">DNA recombination</keyword>
<evidence type="ECO:0000313" key="7">
    <source>
        <dbReference type="EMBL" id="EIY33570.1"/>
    </source>
</evidence>
<keyword evidence="2" id="KW-0229">DNA integration</keyword>
<comment type="caution">
    <text evidence="6">The sequence shown here is derived from an EMBL/GenBank/DDBJ whole genome shotgun (WGS) entry which is preliminary data.</text>
</comment>
<dbReference type="Gene3D" id="1.10.443.10">
    <property type="entry name" value="Intergrase catalytic core"/>
    <property type="match status" value="1"/>
</dbReference>
<dbReference type="PANTHER" id="PTHR30349">
    <property type="entry name" value="PHAGE INTEGRASE-RELATED"/>
    <property type="match status" value="1"/>
</dbReference>
<dbReference type="InterPro" id="IPR013762">
    <property type="entry name" value="Integrase-like_cat_sf"/>
</dbReference>
<dbReference type="SUPFAM" id="SSF56349">
    <property type="entry name" value="DNA breaking-rejoining enzymes"/>
    <property type="match status" value="1"/>
</dbReference>
<dbReference type="InterPro" id="IPR050090">
    <property type="entry name" value="Tyrosine_recombinase_XerCD"/>
</dbReference>
<dbReference type="Proteomes" id="UP000003741">
    <property type="component" value="Unassembled WGS sequence"/>
</dbReference>
<dbReference type="Pfam" id="PF13495">
    <property type="entry name" value="Phage_int_SAM_4"/>
    <property type="match status" value="1"/>
</dbReference>
<dbReference type="Pfam" id="PF00589">
    <property type="entry name" value="Phage_integrase"/>
    <property type="match status" value="1"/>
</dbReference>
<dbReference type="Gene3D" id="1.10.150.130">
    <property type="match status" value="1"/>
</dbReference>
<evidence type="ECO:0000256" key="1">
    <source>
        <dbReference type="ARBA" id="ARBA00008857"/>
    </source>
</evidence>
<evidence type="ECO:0000313" key="6">
    <source>
        <dbReference type="EMBL" id="EIY31918.1"/>
    </source>
</evidence>
<feature type="domain" description="Tyr recombinase" evidence="5">
    <location>
        <begin position="136"/>
        <end position="309"/>
    </location>
</feature>
<keyword evidence="8" id="KW-1185">Reference proteome</keyword>
<dbReference type="InterPro" id="IPR011010">
    <property type="entry name" value="DNA_brk_join_enz"/>
</dbReference>